<dbReference type="Gene3D" id="1.20.58.340">
    <property type="entry name" value="Magnesium transport protein CorA, transmembrane region"/>
    <property type="match status" value="1"/>
</dbReference>
<accession>A0AAE0H9R9</accession>
<comment type="subcellular location">
    <subcellularLocation>
        <location evidence="1">Membrane</location>
        <topology evidence="1">Multi-pass membrane protein</topology>
    </subcellularLocation>
</comment>
<feature type="region of interest" description="Disordered" evidence="5">
    <location>
        <begin position="1199"/>
        <end position="1260"/>
    </location>
</feature>
<dbReference type="InterPro" id="IPR050829">
    <property type="entry name" value="CorA_MIT"/>
</dbReference>
<evidence type="ECO:0000256" key="3">
    <source>
        <dbReference type="ARBA" id="ARBA00022989"/>
    </source>
</evidence>
<evidence type="ECO:0008006" key="9">
    <source>
        <dbReference type="Google" id="ProtNLM"/>
    </source>
</evidence>
<feature type="transmembrane region" description="Helical" evidence="6">
    <location>
        <begin position="1071"/>
        <end position="1092"/>
    </location>
</feature>
<evidence type="ECO:0000313" key="7">
    <source>
        <dbReference type="EMBL" id="KAK3291576.1"/>
    </source>
</evidence>
<dbReference type="InterPro" id="IPR045863">
    <property type="entry name" value="CorA_TM1_TM2"/>
</dbReference>
<feature type="compositionally biased region" description="Basic and acidic residues" evidence="5">
    <location>
        <begin position="1152"/>
        <end position="1174"/>
    </location>
</feature>
<dbReference type="Proteomes" id="UP001278766">
    <property type="component" value="Unassembled WGS sequence"/>
</dbReference>
<feature type="compositionally biased region" description="Basic and acidic residues" evidence="5">
    <location>
        <begin position="908"/>
        <end position="920"/>
    </location>
</feature>
<name>A0AAE0H9R9_9PEZI</name>
<evidence type="ECO:0000256" key="6">
    <source>
        <dbReference type="SAM" id="Phobius"/>
    </source>
</evidence>
<evidence type="ECO:0000256" key="1">
    <source>
        <dbReference type="ARBA" id="ARBA00004141"/>
    </source>
</evidence>
<dbReference type="PANTHER" id="PTHR47685:SF1">
    <property type="entry name" value="MAGNESIUM TRANSPORT PROTEIN CORA"/>
    <property type="match status" value="1"/>
</dbReference>
<reference evidence="7" key="2">
    <citation type="submission" date="2023-06" db="EMBL/GenBank/DDBJ databases">
        <authorList>
            <consortium name="Lawrence Berkeley National Laboratory"/>
            <person name="Haridas S."/>
            <person name="Hensen N."/>
            <person name="Bonometti L."/>
            <person name="Westerberg I."/>
            <person name="Brannstrom I.O."/>
            <person name="Guillou S."/>
            <person name="Cros-Aarteil S."/>
            <person name="Calhoun S."/>
            <person name="Kuo A."/>
            <person name="Mondo S."/>
            <person name="Pangilinan J."/>
            <person name="Riley R."/>
            <person name="Labutti K."/>
            <person name="Andreopoulos B."/>
            <person name="Lipzen A."/>
            <person name="Chen C."/>
            <person name="Yanf M."/>
            <person name="Daum C."/>
            <person name="Ng V."/>
            <person name="Clum A."/>
            <person name="Steindorff A."/>
            <person name="Ohm R."/>
            <person name="Martin F."/>
            <person name="Silar P."/>
            <person name="Natvig D."/>
            <person name="Lalanne C."/>
            <person name="Gautier V."/>
            <person name="Ament-Velasquez S.L."/>
            <person name="Kruys A."/>
            <person name="Hutchinson M.I."/>
            <person name="Powell A.J."/>
            <person name="Barry K."/>
            <person name="Miller A.N."/>
            <person name="Grigoriev I.V."/>
            <person name="Debuchy R."/>
            <person name="Gladieux P."/>
            <person name="Thoren M.H."/>
            <person name="Johannesson H."/>
        </authorList>
    </citation>
    <scope>NUCLEOTIDE SEQUENCE</scope>
    <source>
        <strain evidence="7">CBS 168.71</strain>
    </source>
</reference>
<dbReference type="AlphaFoldDB" id="A0AAE0H9R9"/>
<keyword evidence="8" id="KW-1185">Reference proteome</keyword>
<organism evidence="7 8">
    <name type="scientific">Chaetomium fimeti</name>
    <dbReference type="NCBI Taxonomy" id="1854472"/>
    <lineage>
        <taxon>Eukaryota</taxon>
        <taxon>Fungi</taxon>
        <taxon>Dikarya</taxon>
        <taxon>Ascomycota</taxon>
        <taxon>Pezizomycotina</taxon>
        <taxon>Sordariomycetes</taxon>
        <taxon>Sordariomycetidae</taxon>
        <taxon>Sordariales</taxon>
        <taxon>Chaetomiaceae</taxon>
        <taxon>Chaetomium</taxon>
    </lineage>
</organism>
<reference evidence="7" key="1">
    <citation type="journal article" date="2023" name="Mol. Phylogenet. Evol.">
        <title>Genome-scale phylogeny and comparative genomics of the fungal order Sordariales.</title>
        <authorList>
            <person name="Hensen N."/>
            <person name="Bonometti L."/>
            <person name="Westerberg I."/>
            <person name="Brannstrom I.O."/>
            <person name="Guillou S."/>
            <person name="Cros-Aarteil S."/>
            <person name="Calhoun S."/>
            <person name="Haridas S."/>
            <person name="Kuo A."/>
            <person name="Mondo S."/>
            <person name="Pangilinan J."/>
            <person name="Riley R."/>
            <person name="LaButti K."/>
            <person name="Andreopoulos B."/>
            <person name="Lipzen A."/>
            <person name="Chen C."/>
            <person name="Yan M."/>
            <person name="Daum C."/>
            <person name="Ng V."/>
            <person name="Clum A."/>
            <person name="Steindorff A."/>
            <person name="Ohm R.A."/>
            <person name="Martin F."/>
            <person name="Silar P."/>
            <person name="Natvig D.O."/>
            <person name="Lalanne C."/>
            <person name="Gautier V."/>
            <person name="Ament-Velasquez S.L."/>
            <person name="Kruys A."/>
            <person name="Hutchinson M.I."/>
            <person name="Powell A.J."/>
            <person name="Barry K."/>
            <person name="Miller A.N."/>
            <person name="Grigoriev I.V."/>
            <person name="Debuchy R."/>
            <person name="Gladieux P."/>
            <person name="Hiltunen Thoren M."/>
            <person name="Johannesson H."/>
        </authorList>
    </citation>
    <scope>NUCLEOTIDE SEQUENCE</scope>
    <source>
        <strain evidence="7">CBS 168.71</strain>
    </source>
</reference>
<protein>
    <recommendedName>
        <fullName evidence="9">Ankyrin repeat protein</fullName>
    </recommendedName>
</protein>
<evidence type="ECO:0000256" key="2">
    <source>
        <dbReference type="ARBA" id="ARBA00022692"/>
    </source>
</evidence>
<dbReference type="GO" id="GO:0016020">
    <property type="term" value="C:membrane"/>
    <property type="evidence" value="ECO:0007669"/>
    <property type="project" value="UniProtKB-SubCell"/>
</dbReference>
<keyword evidence="4 6" id="KW-0472">Membrane</keyword>
<evidence type="ECO:0000256" key="5">
    <source>
        <dbReference type="SAM" id="MobiDB-lite"/>
    </source>
</evidence>
<feature type="compositionally biased region" description="Low complexity" evidence="5">
    <location>
        <begin position="245"/>
        <end position="255"/>
    </location>
</feature>
<keyword evidence="2 6" id="KW-0812">Transmembrane</keyword>
<feature type="compositionally biased region" description="Basic and acidic residues" evidence="5">
    <location>
        <begin position="7"/>
        <end position="18"/>
    </location>
</feature>
<feature type="region of interest" description="Disordered" evidence="5">
    <location>
        <begin position="891"/>
        <end position="952"/>
    </location>
</feature>
<dbReference type="EMBL" id="JAUEPN010000009">
    <property type="protein sequence ID" value="KAK3291576.1"/>
    <property type="molecule type" value="Genomic_DNA"/>
</dbReference>
<dbReference type="Pfam" id="PF01544">
    <property type="entry name" value="CorA"/>
    <property type="match status" value="1"/>
</dbReference>
<evidence type="ECO:0000256" key="4">
    <source>
        <dbReference type="ARBA" id="ARBA00023136"/>
    </source>
</evidence>
<feature type="region of interest" description="Disordered" evidence="5">
    <location>
        <begin position="1"/>
        <end position="39"/>
    </location>
</feature>
<dbReference type="InterPro" id="IPR002523">
    <property type="entry name" value="MgTranspt_CorA/ZnTranspt_ZntB"/>
</dbReference>
<feature type="region of interest" description="Disordered" evidence="5">
    <location>
        <begin position="434"/>
        <end position="487"/>
    </location>
</feature>
<dbReference type="GO" id="GO:0046873">
    <property type="term" value="F:metal ion transmembrane transporter activity"/>
    <property type="evidence" value="ECO:0007669"/>
    <property type="project" value="InterPro"/>
</dbReference>
<proteinExistence type="predicted"/>
<feature type="compositionally biased region" description="Polar residues" evidence="5">
    <location>
        <begin position="1246"/>
        <end position="1260"/>
    </location>
</feature>
<feature type="compositionally biased region" description="Basic and acidic residues" evidence="5">
    <location>
        <begin position="434"/>
        <end position="456"/>
    </location>
</feature>
<feature type="compositionally biased region" description="Basic and acidic residues" evidence="5">
    <location>
        <begin position="929"/>
        <end position="952"/>
    </location>
</feature>
<keyword evidence="3 6" id="KW-1133">Transmembrane helix</keyword>
<evidence type="ECO:0000313" key="8">
    <source>
        <dbReference type="Proteomes" id="UP001278766"/>
    </source>
</evidence>
<dbReference type="SUPFAM" id="SSF144083">
    <property type="entry name" value="Magnesium transport protein CorA, transmembrane region"/>
    <property type="match status" value="1"/>
</dbReference>
<feature type="region of interest" description="Disordered" evidence="5">
    <location>
        <begin position="1150"/>
        <end position="1179"/>
    </location>
</feature>
<feature type="transmembrane region" description="Helical" evidence="6">
    <location>
        <begin position="1028"/>
        <end position="1051"/>
    </location>
</feature>
<dbReference type="RefSeq" id="XP_062655090.1">
    <property type="nucleotide sequence ID" value="XM_062801924.1"/>
</dbReference>
<gene>
    <name evidence="7" type="ORF">B0H64DRAFT_366930</name>
</gene>
<sequence length="1260" mass="144537">MAPPRRRSMERGCRDASRRRSSVYNNSFRSRRPTLDEEPDSVTCLSTAYHGPEAVRDLLQHYTGCIEISERVGFLNKNHEFWKKAKDELSHLEAKEQPPQNDSDALAALDAQVTEKIENSIKSLAVSIEAQYKRTDVLRKALAKEPTSPGSCSLVQHVNDSREAWQACKEFKDGIGKVKKWRRDKQPMHPGDVKIGDDRKDVKAIVEKLRGKQYLKEEVKDYELERDVNAYLIQYTRDAAEGNMTADGTGTADETASFDPKKRHLPVRQVDESLDDARFRGKFPDQRLAMSLLLGQPVDDTQSPGANTSVLSKRQCDGKDKTRVRYFHIPYNNMEWVERVIAEYYGDPRPNLSKSHIELQPVIKTQTEMLLRPQLWRGQQHGTQSGIVHARYMRPLCERVSTAVDVIEDNPSNIVLFMPYMYWETDRMRSAVCKMMEEESESQRKKQKKRESEDKTKRKKAREKITDKNSERRLEHPKPPPVPSQAIAPKIGAPLWSIADVLNRVEVGRTTQNGMKVDNGRLIAPAGRLGPLAQYLIDAARLYEAMSTFRDRRMLKDYLYKTPPLHPRRTLDQSHYWTLRSTRVRDRDQVVYRQTSMDVELAHKLKKIPLEQPPKQGLWGILQGTWPQVWGLLKGNAANQPDEAVSEIPERFHVSCCDDSDDKPEAQSHWPPWRAKGCKGKCHWQWQEHWSITDEDGCDHCTSDIKKTSKLIMVDQLWMWILDEQTIITSFPRRYGYNKHDAHGIHKSIRNRLRNARKNQVRSVYDLGLIVLDECSNTFLDRTRTHESQPQVMDIFSEAIGNVTNQHTTSFQHVWHWTKKASSVYRSASISKHYGETAELHVPLLDIHPEGKLQREIKDILDELEIMINLTRRQREIIGRYCKHVENILDPDGQLRNNGPDSQLSAQYRDDGFDCPDPSKRLSTGPETAGDRKKGKRTETQKQQEESEARRVDMARRKDHLAWFHMQSQDLLCEVDDHIGELEALRESAKSTAQSVTDLLSLKQQQASVVQAWESARQAEEAVRQGRAIMMFTIITIVFLPLSFMSSVFGMNNKDFGQDNTDWTVKNQFQLMFPISIGIVAVCLVVAFYPFLRAVIWSFYAYTTTLVVVKTGLYKKWLDFNDGWRSTTLVQKTEEEVFLLRDEVRKARRRKKAEEKAAERDKKNGGGQAERTDTEGGAGCAKCTGHSVLAWRGWFKREATTEDKDPEQQNGVLGQRPRRQPGGDTLQLPRVQRHDQAGAGAAGQRSPPSTVNVSGGQARE</sequence>
<feature type="compositionally biased region" description="Polar residues" evidence="5">
    <location>
        <begin position="895"/>
        <end position="906"/>
    </location>
</feature>
<feature type="region of interest" description="Disordered" evidence="5">
    <location>
        <begin position="242"/>
        <end position="262"/>
    </location>
</feature>
<comment type="caution">
    <text evidence="7">The sequence shown here is derived from an EMBL/GenBank/DDBJ whole genome shotgun (WGS) entry which is preliminary data.</text>
</comment>
<feature type="compositionally biased region" description="Basic and acidic residues" evidence="5">
    <location>
        <begin position="463"/>
        <end position="478"/>
    </location>
</feature>
<dbReference type="PANTHER" id="PTHR47685">
    <property type="entry name" value="MAGNESIUM TRANSPORT PROTEIN CORA"/>
    <property type="match status" value="1"/>
</dbReference>
<dbReference type="GeneID" id="87838872"/>